<accession>A0AAV1J8C5</accession>
<sequence>MRRGTRRGRARDRARRPGRGRADRIYDNYSIATTKVKRSGRGATGRRGGRAVVERGREARRARLNWLTLDLSRINKVCVEVRAALAPRAAVLAVGPRRAPQPQRRQRQRRRHRAAGSAHGTEHQYGAIRGRRRRREHATSTKCLHFHTE</sequence>
<dbReference type="Proteomes" id="UP001497472">
    <property type="component" value="Unassembled WGS sequence"/>
</dbReference>
<feature type="compositionally biased region" description="Low complexity" evidence="1">
    <location>
        <begin position="94"/>
        <end position="103"/>
    </location>
</feature>
<evidence type="ECO:0000256" key="1">
    <source>
        <dbReference type="SAM" id="MobiDB-lite"/>
    </source>
</evidence>
<organism evidence="2 3">
    <name type="scientific">Leptosia nina</name>
    <dbReference type="NCBI Taxonomy" id="320188"/>
    <lineage>
        <taxon>Eukaryota</taxon>
        <taxon>Metazoa</taxon>
        <taxon>Ecdysozoa</taxon>
        <taxon>Arthropoda</taxon>
        <taxon>Hexapoda</taxon>
        <taxon>Insecta</taxon>
        <taxon>Pterygota</taxon>
        <taxon>Neoptera</taxon>
        <taxon>Endopterygota</taxon>
        <taxon>Lepidoptera</taxon>
        <taxon>Glossata</taxon>
        <taxon>Ditrysia</taxon>
        <taxon>Papilionoidea</taxon>
        <taxon>Pieridae</taxon>
        <taxon>Pierinae</taxon>
        <taxon>Leptosia</taxon>
    </lineage>
</organism>
<keyword evidence="3" id="KW-1185">Reference proteome</keyword>
<dbReference type="EMBL" id="CAVLEF010000006">
    <property type="protein sequence ID" value="CAK1544703.1"/>
    <property type="molecule type" value="Genomic_DNA"/>
</dbReference>
<evidence type="ECO:0000313" key="3">
    <source>
        <dbReference type="Proteomes" id="UP001497472"/>
    </source>
</evidence>
<name>A0AAV1J8C5_9NEOP</name>
<feature type="compositionally biased region" description="Basic residues" evidence="1">
    <location>
        <begin position="1"/>
        <end position="19"/>
    </location>
</feature>
<feature type="compositionally biased region" description="Basic residues" evidence="1">
    <location>
        <begin position="104"/>
        <end position="114"/>
    </location>
</feature>
<gene>
    <name evidence="2" type="ORF">LNINA_LOCUS4425</name>
</gene>
<protein>
    <submittedName>
        <fullName evidence="2">Uncharacterized protein</fullName>
    </submittedName>
</protein>
<comment type="caution">
    <text evidence="2">The sequence shown here is derived from an EMBL/GenBank/DDBJ whole genome shotgun (WGS) entry which is preliminary data.</text>
</comment>
<proteinExistence type="predicted"/>
<evidence type="ECO:0000313" key="2">
    <source>
        <dbReference type="EMBL" id="CAK1544703.1"/>
    </source>
</evidence>
<feature type="region of interest" description="Disordered" evidence="1">
    <location>
        <begin position="1"/>
        <end position="20"/>
    </location>
</feature>
<dbReference type="AlphaFoldDB" id="A0AAV1J8C5"/>
<feature type="region of interest" description="Disordered" evidence="1">
    <location>
        <begin position="94"/>
        <end position="149"/>
    </location>
</feature>
<reference evidence="2 3" key="1">
    <citation type="submission" date="2023-11" db="EMBL/GenBank/DDBJ databases">
        <authorList>
            <person name="Okamura Y."/>
        </authorList>
    </citation>
    <scope>NUCLEOTIDE SEQUENCE [LARGE SCALE GENOMIC DNA]</scope>
</reference>